<name>A0ABD7JSJ0_STRSA</name>
<sequence length="77" mass="9222">MKTISIGLVAYFEDGFLRGLFELEYQKNYQVCHMTLGREPNDEETLDFLRFYFSQLIFTSELVRKRHSKIKNPNLLQ</sequence>
<dbReference type="AlphaFoldDB" id="A0ABD7JSJ0"/>
<dbReference type="Pfam" id="PF11208">
    <property type="entry name" value="DUF2992"/>
    <property type="match status" value="1"/>
</dbReference>
<evidence type="ECO:0000313" key="2">
    <source>
        <dbReference type="Proteomes" id="UP000280549"/>
    </source>
</evidence>
<proteinExistence type="predicted"/>
<comment type="caution">
    <text evidence="1">The sequence shown here is derived from an EMBL/GenBank/DDBJ whole genome shotgun (WGS) entry which is preliminary data.</text>
</comment>
<evidence type="ECO:0000313" key="1">
    <source>
        <dbReference type="EMBL" id="RSI26911.1"/>
    </source>
</evidence>
<dbReference type="InterPro" id="IPR016787">
    <property type="entry name" value="UCP021328"/>
</dbReference>
<dbReference type="Proteomes" id="UP000280549">
    <property type="component" value="Unassembled WGS sequence"/>
</dbReference>
<dbReference type="RefSeq" id="WP_260467826.1">
    <property type="nucleotide sequence ID" value="NZ_CP071414.1"/>
</dbReference>
<reference evidence="1 2" key="1">
    <citation type="submission" date="2018-11" db="EMBL/GenBank/DDBJ databases">
        <title>Species Designations Belie Phenotypic and Genotypic Heterogeneity in Oral Streptococci.</title>
        <authorList>
            <person name="Velsko I."/>
        </authorList>
    </citation>
    <scope>NUCLEOTIDE SEQUENCE [LARGE SCALE GENOMIC DNA]</scope>
    <source>
        <strain evidence="1 2">BCC20</strain>
    </source>
</reference>
<gene>
    <name evidence="1" type="ORF">D8881_00565</name>
</gene>
<protein>
    <submittedName>
        <fullName evidence="1">Uncharacterized protein</fullName>
    </submittedName>
</protein>
<dbReference type="EMBL" id="RJMR01000001">
    <property type="protein sequence ID" value="RSI26911.1"/>
    <property type="molecule type" value="Genomic_DNA"/>
</dbReference>
<organism evidence="1 2">
    <name type="scientific">Streptococcus sanguinis</name>
    <dbReference type="NCBI Taxonomy" id="1305"/>
    <lineage>
        <taxon>Bacteria</taxon>
        <taxon>Bacillati</taxon>
        <taxon>Bacillota</taxon>
        <taxon>Bacilli</taxon>
        <taxon>Lactobacillales</taxon>
        <taxon>Streptococcaceae</taxon>
        <taxon>Streptococcus</taxon>
    </lineage>
</organism>
<accession>A0ABD7JSJ0</accession>